<reference evidence="2" key="1">
    <citation type="submission" date="2022-10" db="EMBL/GenBank/DDBJ databases">
        <title>The complete genomes of actinobacterial strains from the NBC collection.</title>
        <authorList>
            <person name="Joergensen T.S."/>
            <person name="Alvarez Arevalo M."/>
            <person name="Sterndorff E.B."/>
            <person name="Faurdal D."/>
            <person name="Vuksanovic O."/>
            <person name="Mourched A.-S."/>
            <person name="Charusanti P."/>
            <person name="Shaw S."/>
            <person name="Blin K."/>
            <person name="Weber T."/>
        </authorList>
    </citation>
    <scope>NUCLEOTIDE SEQUENCE</scope>
    <source>
        <strain evidence="2">NBC_01393</strain>
    </source>
</reference>
<keyword evidence="1" id="KW-0472">Membrane</keyword>
<evidence type="ECO:0000256" key="1">
    <source>
        <dbReference type="SAM" id="Phobius"/>
    </source>
</evidence>
<protein>
    <submittedName>
        <fullName evidence="2">Uncharacterized protein</fullName>
    </submittedName>
</protein>
<keyword evidence="1" id="KW-0812">Transmembrane</keyword>
<keyword evidence="1" id="KW-1133">Transmembrane helix</keyword>
<dbReference type="EMBL" id="CP109546">
    <property type="protein sequence ID" value="WTZ13137.1"/>
    <property type="molecule type" value="Genomic_DNA"/>
</dbReference>
<evidence type="ECO:0000313" key="2">
    <source>
        <dbReference type="EMBL" id="WTZ13137.1"/>
    </source>
</evidence>
<sequence>MNPVNTSCADSVLDRPAGPVRIGILVMKEYRMTIELVLAGSPVLLAAVFVLRRRKDLSKPVGLVRDVRDLITLRMVLRDAKPGQRESLLAAHRKWRCEPAKKPRG</sequence>
<proteinExistence type="predicted"/>
<gene>
    <name evidence="2" type="ORF">OG699_37375</name>
</gene>
<dbReference type="AlphaFoldDB" id="A0AAU3I630"/>
<organism evidence="2">
    <name type="scientific">Streptomyces sp. NBC_01393</name>
    <dbReference type="NCBI Taxonomy" id="2903851"/>
    <lineage>
        <taxon>Bacteria</taxon>
        <taxon>Bacillati</taxon>
        <taxon>Actinomycetota</taxon>
        <taxon>Actinomycetes</taxon>
        <taxon>Kitasatosporales</taxon>
        <taxon>Streptomycetaceae</taxon>
        <taxon>Streptomyces</taxon>
    </lineage>
</organism>
<feature type="transmembrane region" description="Helical" evidence="1">
    <location>
        <begin position="32"/>
        <end position="51"/>
    </location>
</feature>
<name>A0AAU3I630_9ACTN</name>
<accession>A0AAU3I630</accession>